<evidence type="ECO:0000256" key="5">
    <source>
        <dbReference type="PROSITE-ProRule" id="PRU00278"/>
    </source>
</evidence>
<organism evidence="7 8">
    <name type="scientific">Acinetobacter rudis</name>
    <dbReference type="NCBI Taxonomy" id="632955"/>
    <lineage>
        <taxon>Bacteria</taxon>
        <taxon>Pseudomonadati</taxon>
        <taxon>Pseudomonadota</taxon>
        <taxon>Gammaproteobacteria</taxon>
        <taxon>Moraxellales</taxon>
        <taxon>Moraxellaceae</taxon>
        <taxon>Acinetobacter</taxon>
    </lineage>
</organism>
<dbReference type="RefSeq" id="WP_308975736.1">
    <property type="nucleotide sequence ID" value="NZ_JAVIDL010000010.1"/>
</dbReference>
<reference evidence="7" key="1">
    <citation type="submission" date="2023-08" db="EMBL/GenBank/DDBJ databases">
        <title>Emergence of clinically-relevant ST2 carbapenem-resistant Acinetobacter baumannii strains in hospital sewages in Zhejiang, East of China.</title>
        <authorList>
            <person name="Kaichao C."/>
            <person name="Zhang R."/>
        </authorList>
    </citation>
    <scope>NUCLEOTIDE SEQUENCE</scope>
    <source>
        <strain evidence="7">M-RB-37</strain>
    </source>
</reference>
<dbReference type="InterPro" id="IPR046357">
    <property type="entry name" value="PPIase_dom_sf"/>
</dbReference>
<evidence type="ECO:0000259" key="6">
    <source>
        <dbReference type="PROSITE" id="PS50198"/>
    </source>
</evidence>
<dbReference type="PROSITE" id="PS50198">
    <property type="entry name" value="PPIC_PPIASE_2"/>
    <property type="match status" value="1"/>
</dbReference>
<keyword evidence="3 5" id="KW-0697">Rotamase</keyword>
<dbReference type="InterPro" id="IPR000297">
    <property type="entry name" value="PPIase_PpiC"/>
</dbReference>
<proteinExistence type="predicted"/>
<dbReference type="GO" id="GO:0003755">
    <property type="term" value="F:peptidyl-prolyl cis-trans isomerase activity"/>
    <property type="evidence" value="ECO:0007669"/>
    <property type="project" value="UniProtKB-KW"/>
</dbReference>
<dbReference type="EMBL" id="JAVIDL010000010">
    <property type="protein sequence ID" value="MDQ8935486.1"/>
    <property type="molecule type" value="Genomic_DNA"/>
</dbReference>
<dbReference type="Proteomes" id="UP001243844">
    <property type="component" value="Unassembled WGS sequence"/>
</dbReference>
<dbReference type="SUPFAM" id="SSF54534">
    <property type="entry name" value="FKBP-like"/>
    <property type="match status" value="1"/>
</dbReference>
<evidence type="ECO:0000313" key="7">
    <source>
        <dbReference type="EMBL" id="MDQ8935486.1"/>
    </source>
</evidence>
<evidence type="ECO:0000256" key="4">
    <source>
        <dbReference type="ARBA" id="ARBA00023235"/>
    </source>
</evidence>
<dbReference type="EC" id="5.2.1.8" evidence="2"/>
<comment type="catalytic activity">
    <reaction evidence="1">
        <text>[protein]-peptidylproline (omega=180) = [protein]-peptidylproline (omega=0)</text>
        <dbReference type="Rhea" id="RHEA:16237"/>
        <dbReference type="Rhea" id="RHEA-COMP:10747"/>
        <dbReference type="Rhea" id="RHEA-COMP:10748"/>
        <dbReference type="ChEBI" id="CHEBI:83833"/>
        <dbReference type="ChEBI" id="CHEBI:83834"/>
        <dbReference type="EC" id="5.2.1.8"/>
    </reaction>
</comment>
<dbReference type="Pfam" id="PF00639">
    <property type="entry name" value="Rotamase"/>
    <property type="match status" value="1"/>
</dbReference>
<dbReference type="PANTHER" id="PTHR43629:SF3">
    <property type="entry name" value="PEPTIDYL-PROLYL CIS-TRANS ISOMERASE C"/>
    <property type="match status" value="1"/>
</dbReference>
<evidence type="ECO:0000256" key="2">
    <source>
        <dbReference type="ARBA" id="ARBA00013194"/>
    </source>
</evidence>
<protein>
    <recommendedName>
        <fullName evidence="2">peptidylprolyl isomerase</fullName>
        <ecNumber evidence="2">5.2.1.8</ecNumber>
    </recommendedName>
</protein>
<comment type="caution">
    <text evidence="7">The sequence shown here is derived from an EMBL/GenBank/DDBJ whole genome shotgun (WGS) entry which is preliminary data.</text>
</comment>
<evidence type="ECO:0000256" key="3">
    <source>
        <dbReference type="ARBA" id="ARBA00023110"/>
    </source>
</evidence>
<feature type="domain" description="PpiC" evidence="6">
    <location>
        <begin position="1"/>
        <end position="90"/>
    </location>
</feature>
<evidence type="ECO:0000313" key="8">
    <source>
        <dbReference type="Proteomes" id="UP001243844"/>
    </source>
</evidence>
<dbReference type="InterPro" id="IPR052204">
    <property type="entry name" value="PpiC/parvulin_rotamase"/>
</dbReference>
<dbReference type="Gene3D" id="3.10.50.40">
    <property type="match status" value="1"/>
</dbReference>
<keyword evidence="4 5" id="KW-0413">Isomerase</keyword>
<evidence type="ECO:0000256" key="1">
    <source>
        <dbReference type="ARBA" id="ARBA00000971"/>
    </source>
</evidence>
<name>A0AAW8J8I3_9GAMM</name>
<gene>
    <name evidence="7" type="ORF">RFH47_07065</name>
</gene>
<accession>A0AAW8J8I3</accession>
<sequence>MKTAIVRHILVKDKVTAEQLKAKILAGADFNKTAKQYSTCRSASKGGELGEVKKGQLVPVIDKLVFSAAEHVLHGPVKSQFGFHLVEIKFRMQY</sequence>
<dbReference type="PANTHER" id="PTHR43629">
    <property type="entry name" value="PEPTIDYL-PROLYL CIS-TRANS ISOMERASE"/>
    <property type="match status" value="1"/>
</dbReference>
<dbReference type="AlphaFoldDB" id="A0AAW8J8I3"/>